<sequence length="141" mass="16603">MESKKHQDSSMHYVNELCKKFTKIESMHITRIQNEFTDALVTFSSLIQHHDKSYIEPIEVEIRGPYAYCFHVDEETDSMPQFHGIKRFIEIRKYPESATTGQKRALRILANHFFLNGKVLYRRTMDFGLSRCVDIAEATRL</sequence>
<accession>A0A1S3XY20</accession>
<protein>
    <submittedName>
        <fullName evidence="2">Uncharacterized protein LOC107770008</fullName>
    </submittedName>
</protein>
<gene>
    <name evidence="2" type="primary">LOC107770008</name>
</gene>
<dbReference type="KEGG" id="nta:107770008"/>
<organism evidence="1 2">
    <name type="scientific">Nicotiana tabacum</name>
    <name type="common">Common tobacco</name>
    <dbReference type="NCBI Taxonomy" id="4097"/>
    <lineage>
        <taxon>Eukaryota</taxon>
        <taxon>Viridiplantae</taxon>
        <taxon>Streptophyta</taxon>
        <taxon>Embryophyta</taxon>
        <taxon>Tracheophyta</taxon>
        <taxon>Spermatophyta</taxon>
        <taxon>Magnoliopsida</taxon>
        <taxon>eudicotyledons</taxon>
        <taxon>Gunneridae</taxon>
        <taxon>Pentapetalae</taxon>
        <taxon>asterids</taxon>
        <taxon>lamiids</taxon>
        <taxon>Solanales</taxon>
        <taxon>Solanaceae</taxon>
        <taxon>Nicotianoideae</taxon>
        <taxon>Nicotianeae</taxon>
        <taxon>Nicotiana</taxon>
    </lineage>
</organism>
<reference evidence="2" key="2">
    <citation type="submission" date="2025-08" db="UniProtKB">
        <authorList>
            <consortium name="RefSeq"/>
        </authorList>
    </citation>
    <scope>IDENTIFICATION</scope>
    <source>
        <tissue evidence="2">Leaf</tissue>
    </source>
</reference>
<dbReference type="OrthoDB" id="1698855at2759"/>
<dbReference type="GeneID" id="107770008"/>
<dbReference type="Proteomes" id="UP000790787">
    <property type="component" value="Chromosome 6"/>
</dbReference>
<dbReference type="PaxDb" id="4097-A0A1S3XY20"/>
<dbReference type="OMA" id="RILANHF"/>
<name>A0A1S3XY20_TOBAC</name>
<dbReference type="AlphaFoldDB" id="A0A1S3XY20"/>
<reference evidence="1" key="1">
    <citation type="journal article" date="2014" name="Nat. Commun.">
        <title>The tobacco genome sequence and its comparison with those of tomato and potato.</title>
        <authorList>
            <person name="Sierro N."/>
            <person name="Battey J.N."/>
            <person name="Ouadi S."/>
            <person name="Bakaher N."/>
            <person name="Bovet L."/>
            <person name="Willig A."/>
            <person name="Goepfert S."/>
            <person name="Peitsch M.C."/>
            <person name="Ivanov N.V."/>
        </authorList>
    </citation>
    <scope>NUCLEOTIDE SEQUENCE [LARGE SCALE GENOMIC DNA]</scope>
</reference>
<evidence type="ECO:0000313" key="1">
    <source>
        <dbReference type="Proteomes" id="UP000790787"/>
    </source>
</evidence>
<evidence type="ECO:0000313" key="2">
    <source>
        <dbReference type="RefSeq" id="XP_016444749.2"/>
    </source>
</evidence>
<proteinExistence type="predicted"/>
<keyword evidence="1" id="KW-1185">Reference proteome</keyword>
<dbReference type="RefSeq" id="XP_016444749.2">
    <property type="nucleotide sequence ID" value="XM_016589263.2"/>
</dbReference>
<dbReference type="PANTHER" id="PTHR48475:SF1">
    <property type="entry name" value="RNASE H TYPE-1 DOMAIN-CONTAINING PROTEIN"/>
    <property type="match status" value="1"/>
</dbReference>
<dbReference type="RefSeq" id="XP_016444749.1">
    <property type="nucleotide sequence ID" value="XM_016589263.1"/>
</dbReference>
<dbReference type="PANTHER" id="PTHR48475">
    <property type="entry name" value="RIBONUCLEASE H"/>
    <property type="match status" value="1"/>
</dbReference>